<sequence>MDEDVVLDDEKKPFDALTANDDDTQPDPDEQIMLESGNGRVWQVKIPSYLMKRWSAVDEEGVPLATIRIYDAPDANKPPRIFVQVPPDPSDPDSGSGLFEMDMTNQDVNNQIVVAEREKAPRSRARTTIMTGKVKHNCQLTPASLSDGYSRLMKKRTIQANTPQKHIKMIDDGVSGGKGAINRLSSGITSAKGFSELTRPKVKPAKGAFERFTRMPRNELLDLLFGFYRQREHWPIKVLREKTQQPENYLKEVLSEIAVLHRSGEHNGTWELKPSFKGDGIKGENVPQSSQAWVDGDAKMEDGDEDEEDEDEDEDMEEVS</sequence>
<comment type="caution">
    <text evidence="1">The sequence shown here is derived from an EMBL/GenBank/DDBJ whole genome shotgun (WGS) entry which is preliminary data.</text>
</comment>
<gene>
    <name evidence="1" type="ORF">FA95DRAFT_1483907</name>
</gene>
<reference evidence="1" key="1">
    <citation type="submission" date="2021-02" db="EMBL/GenBank/DDBJ databases">
        <authorList>
            <consortium name="DOE Joint Genome Institute"/>
            <person name="Ahrendt S."/>
            <person name="Looney B.P."/>
            <person name="Miyauchi S."/>
            <person name="Morin E."/>
            <person name="Drula E."/>
            <person name="Courty P.E."/>
            <person name="Chicoki N."/>
            <person name="Fauchery L."/>
            <person name="Kohler A."/>
            <person name="Kuo A."/>
            <person name="Labutti K."/>
            <person name="Pangilinan J."/>
            <person name="Lipzen A."/>
            <person name="Riley R."/>
            <person name="Andreopoulos W."/>
            <person name="He G."/>
            <person name="Johnson J."/>
            <person name="Barry K.W."/>
            <person name="Grigoriev I.V."/>
            <person name="Nagy L."/>
            <person name="Hibbett D."/>
            <person name="Henrissat B."/>
            <person name="Matheny P.B."/>
            <person name="Labbe J."/>
            <person name="Martin F."/>
        </authorList>
    </citation>
    <scope>NUCLEOTIDE SEQUENCE</scope>
    <source>
        <strain evidence="1">FP105234-sp</strain>
    </source>
</reference>
<name>A0ACB8S866_9AGAM</name>
<dbReference type="Proteomes" id="UP000814033">
    <property type="component" value="Unassembled WGS sequence"/>
</dbReference>
<evidence type="ECO:0000313" key="1">
    <source>
        <dbReference type="EMBL" id="KAI0052342.1"/>
    </source>
</evidence>
<keyword evidence="2" id="KW-1185">Reference proteome</keyword>
<dbReference type="EMBL" id="MU275846">
    <property type="protein sequence ID" value="KAI0052342.1"/>
    <property type="molecule type" value="Genomic_DNA"/>
</dbReference>
<protein>
    <submittedName>
        <fullName evidence="1">Uncharacterized protein</fullName>
    </submittedName>
</protein>
<accession>A0ACB8S866</accession>
<organism evidence="1 2">
    <name type="scientific">Auriscalpium vulgare</name>
    <dbReference type="NCBI Taxonomy" id="40419"/>
    <lineage>
        <taxon>Eukaryota</taxon>
        <taxon>Fungi</taxon>
        <taxon>Dikarya</taxon>
        <taxon>Basidiomycota</taxon>
        <taxon>Agaricomycotina</taxon>
        <taxon>Agaricomycetes</taxon>
        <taxon>Russulales</taxon>
        <taxon>Auriscalpiaceae</taxon>
        <taxon>Auriscalpium</taxon>
    </lineage>
</organism>
<evidence type="ECO:0000313" key="2">
    <source>
        <dbReference type="Proteomes" id="UP000814033"/>
    </source>
</evidence>
<reference evidence="1" key="2">
    <citation type="journal article" date="2022" name="New Phytol.">
        <title>Evolutionary transition to the ectomycorrhizal habit in the genomes of a hyperdiverse lineage of mushroom-forming fungi.</title>
        <authorList>
            <person name="Looney B."/>
            <person name="Miyauchi S."/>
            <person name="Morin E."/>
            <person name="Drula E."/>
            <person name="Courty P.E."/>
            <person name="Kohler A."/>
            <person name="Kuo A."/>
            <person name="LaButti K."/>
            <person name="Pangilinan J."/>
            <person name="Lipzen A."/>
            <person name="Riley R."/>
            <person name="Andreopoulos W."/>
            <person name="He G."/>
            <person name="Johnson J."/>
            <person name="Nolan M."/>
            <person name="Tritt A."/>
            <person name="Barry K.W."/>
            <person name="Grigoriev I.V."/>
            <person name="Nagy L.G."/>
            <person name="Hibbett D."/>
            <person name="Henrissat B."/>
            <person name="Matheny P.B."/>
            <person name="Labbe J."/>
            <person name="Martin F.M."/>
        </authorList>
    </citation>
    <scope>NUCLEOTIDE SEQUENCE</scope>
    <source>
        <strain evidence="1">FP105234-sp</strain>
    </source>
</reference>
<proteinExistence type="predicted"/>